<accession>A0A7S2XKW0</accession>
<dbReference type="PANTHER" id="PTHR43657:SF1">
    <property type="entry name" value="ALTERED INHERITANCE OF MITOCHONDRIA PROTEIN 24, MITOCHONDRIAL"/>
    <property type="match status" value="1"/>
</dbReference>
<dbReference type="SUPFAM" id="SSF51219">
    <property type="entry name" value="TRAP-like"/>
    <property type="match status" value="1"/>
</dbReference>
<name>A0A7S2XKW0_9STRA</name>
<sequence length="255" mass="27043">MDIKDGELVLKASGWDHLYIPTPTESKYAISGEESQIVTFKLGVGEEIKGEPGTMMFLSSGLKANLVCEGCCSRCISGESCCVVSYINSGAGGKNTAYAALTPNFPTAKVVPVDLNSTDVNGSLITQQGAFMASYGDVRVMHSFDCNFMRCCCAGLGLIRQKLKGDGTVFLESTGTIVQKVLVVGETIVVDTDCVLAFAESVKIDLKKSGSLLGMFGGGEGIFNTILTGPGLVLIQSMSQETFRAALVANKLYRR</sequence>
<evidence type="ECO:0008006" key="2">
    <source>
        <dbReference type="Google" id="ProtNLM"/>
    </source>
</evidence>
<dbReference type="PANTHER" id="PTHR43657">
    <property type="entry name" value="TRYPTOPHAN RNA-BINDING ATTENUATOR PROTEIN-LIKE PROTEIN"/>
    <property type="match status" value="1"/>
</dbReference>
<proteinExistence type="predicted"/>
<dbReference type="EMBL" id="HBHQ01008951">
    <property type="protein sequence ID" value="CAD9814213.1"/>
    <property type="molecule type" value="Transcribed_RNA"/>
</dbReference>
<dbReference type="InterPro" id="IPR002838">
    <property type="entry name" value="AIM24"/>
</dbReference>
<dbReference type="InterPro" id="IPR036983">
    <property type="entry name" value="AIM24_sf"/>
</dbReference>
<dbReference type="Gene3D" id="3.60.160.10">
    <property type="entry name" value="Mitochondrial biogenesis AIM24"/>
    <property type="match status" value="1"/>
</dbReference>
<dbReference type="AlphaFoldDB" id="A0A7S2XKW0"/>
<evidence type="ECO:0000313" key="1">
    <source>
        <dbReference type="EMBL" id="CAD9814213.1"/>
    </source>
</evidence>
<organism evidence="1">
    <name type="scientific">Attheya septentrionalis</name>
    <dbReference type="NCBI Taxonomy" id="420275"/>
    <lineage>
        <taxon>Eukaryota</taxon>
        <taxon>Sar</taxon>
        <taxon>Stramenopiles</taxon>
        <taxon>Ochrophyta</taxon>
        <taxon>Bacillariophyta</taxon>
        <taxon>Coscinodiscophyceae</taxon>
        <taxon>Chaetocerotophycidae</taxon>
        <taxon>Chaetocerotales</taxon>
        <taxon>Attheyaceae</taxon>
        <taxon>Attheya</taxon>
    </lineage>
</organism>
<gene>
    <name evidence="1" type="ORF">ASEP1449_LOCUS6038</name>
</gene>
<dbReference type="InterPro" id="IPR016031">
    <property type="entry name" value="Trp_RNA-bd_attenuator-like_dom"/>
</dbReference>
<reference evidence="1" key="1">
    <citation type="submission" date="2021-01" db="EMBL/GenBank/DDBJ databases">
        <authorList>
            <person name="Corre E."/>
            <person name="Pelletier E."/>
            <person name="Niang G."/>
            <person name="Scheremetjew M."/>
            <person name="Finn R."/>
            <person name="Kale V."/>
            <person name="Holt S."/>
            <person name="Cochrane G."/>
            <person name="Meng A."/>
            <person name="Brown T."/>
            <person name="Cohen L."/>
        </authorList>
    </citation>
    <scope>NUCLEOTIDE SEQUENCE</scope>
    <source>
        <strain evidence="1">CCMP2084</strain>
    </source>
</reference>
<protein>
    <recommendedName>
        <fullName evidence="2">Altered inheritance of mitochondria protein 24, mitochondrial</fullName>
    </recommendedName>
</protein>
<dbReference type="Pfam" id="PF01987">
    <property type="entry name" value="AIM24"/>
    <property type="match status" value="1"/>
</dbReference>